<protein>
    <submittedName>
        <fullName evidence="1">Uncharacterized protein</fullName>
    </submittedName>
</protein>
<accession>A0A0B6Z8G3</accession>
<proteinExistence type="predicted"/>
<reference evidence="1" key="1">
    <citation type="submission" date="2014-12" db="EMBL/GenBank/DDBJ databases">
        <title>Insight into the proteome of Arion vulgaris.</title>
        <authorList>
            <person name="Aradska J."/>
            <person name="Bulat T."/>
            <person name="Smidak R."/>
            <person name="Sarate P."/>
            <person name="Gangsoo J."/>
            <person name="Sialana F."/>
            <person name="Bilban M."/>
            <person name="Lubec G."/>
        </authorList>
    </citation>
    <scope>NUCLEOTIDE SEQUENCE</scope>
    <source>
        <tissue evidence="1">Skin</tissue>
    </source>
</reference>
<gene>
    <name evidence="1" type="primary">ORF50154</name>
</gene>
<sequence>QNITTFNIARSIDILRYSKIKCLKKNPANFLVNYNIKSRAFKQPNCASLEVIIKRHRWRWIGPV</sequence>
<name>A0A0B6Z8G3_9EUPU</name>
<evidence type="ECO:0000313" key="1">
    <source>
        <dbReference type="EMBL" id="CEK63965.1"/>
    </source>
</evidence>
<feature type="non-terminal residue" evidence="1">
    <location>
        <position position="1"/>
    </location>
</feature>
<dbReference type="AlphaFoldDB" id="A0A0B6Z8G3"/>
<dbReference type="EMBL" id="HACG01017100">
    <property type="protein sequence ID" value="CEK63965.1"/>
    <property type="molecule type" value="Transcribed_RNA"/>
</dbReference>
<organism evidence="1">
    <name type="scientific">Arion vulgaris</name>
    <dbReference type="NCBI Taxonomy" id="1028688"/>
    <lineage>
        <taxon>Eukaryota</taxon>
        <taxon>Metazoa</taxon>
        <taxon>Spiralia</taxon>
        <taxon>Lophotrochozoa</taxon>
        <taxon>Mollusca</taxon>
        <taxon>Gastropoda</taxon>
        <taxon>Heterobranchia</taxon>
        <taxon>Euthyneura</taxon>
        <taxon>Panpulmonata</taxon>
        <taxon>Eupulmonata</taxon>
        <taxon>Stylommatophora</taxon>
        <taxon>Helicina</taxon>
        <taxon>Arionoidea</taxon>
        <taxon>Arionidae</taxon>
        <taxon>Arion</taxon>
    </lineage>
</organism>